<dbReference type="AlphaFoldDB" id="A0A6P4I124"/>
<sequence length="310" mass="35221">MENEKYKNQRGDEQAPLQSEDQLITRQHPAVDHTQVVYLRDANLDESITESSVDCSKTDRTNSDATQNNEMESKPVSFGVQCEPSTSRNCTANTQNEAAVTVETYPASTVARRAYNSDGMNTETERMRNILDLLHRFSYNLDAIEERLQAPQQYCELGTQTGEVATSRRLRVDLTTRRSSPARHQPDSRPPCERSYHMITIAGNNLPPRQAVQRQTFCGRICRSLGDFFAAFCLCLQVNKDCIFCLGFFVAFVVSVSFLTAFFYRTINFKPSVSRVTAIPMTGSPQYELTPLRFSGGYYYIYNKNQRNLS</sequence>
<dbReference type="OrthoDB" id="7870512at2759"/>
<dbReference type="GeneID" id="108070391"/>
<evidence type="ECO:0000256" key="2">
    <source>
        <dbReference type="SAM" id="Phobius"/>
    </source>
</evidence>
<keyword evidence="2" id="KW-1133">Transmembrane helix</keyword>
<accession>A0A6P4I124</accession>
<protein>
    <submittedName>
        <fullName evidence="4">Uncharacterized protein</fullName>
    </submittedName>
</protein>
<keyword evidence="2" id="KW-0812">Transmembrane</keyword>
<feature type="region of interest" description="Disordered" evidence="1">
    <location>
        <begin position="48"/>
        <end position="76"/>
    </location>
</feature>
<feature type="transmembrane region" description="Helical" evidence="2">
    <location>
        <begin position="243"/>
        <end position="264"/>
    </location>
</feature>
<keyword evidence="2" id="KW-0472">Membrane</keyword>
<gene>
    <name evidence="4" type="primary">LOC108070391</name>
</gene>
<evidence type="ECO:0000313" key="4">
    <source>
        <dbReference type="RefSeq" id="XP_017016333.1"/>
    </source>
</evidence>
<name>A0A6P4I124_DROKI</name>
<reference evidence="3" key="1">
    <citation type="submission" date="2025-05" db="UniProtKB">
        <authorList>
            <consortium name="RefSeq"/>
        </authorList>
    </citation>
    <scope>NUCLEOTIDE SEQUENCE [LARGE SCALE GENOMIC DNA]</scope>
    <source>
        <strain evidence="3">14028-0561.14</strain>
    </source>
</reference>
<proteinExistence type="predicted"/>
<dbReference type="Proteomes" id="UP001652661">
    <property type="component" value="Chromosome 2R"/>
</dbReference>
<reference evidence="4" key="2">
    <citation type="submission" date="2025-08" db="UniProtKB">
        <authorList>
            <consortium name="RefSeq"/>
        </authorList>
    </citation>
    <scope>IDENTIFICATION</scope>
    <source>
        <strain evidence="4">14028-0561.14</strain>
        <tissue evidence="4">Whole fly</tissue>
    </source>
</reference>
<evidence type="ECO:0000313" key="3">
    <source>
        <dbReference type="Proteomes" id="UP001652661"/>
    </source>
</evidence>
<keyword evidence="3" id="KW-1185">Reference proteome</keyword>
<evidence type="ECO:0000256" key="1">
    <source>
        <dbReference type="SAM" id="MobiDB-lite"/>
    </source>
</evidence>
<organism evidence="3 4">
    <name type="scientific">Drosophila kikkawai</name>
    <name type="common">Fruit fly</name>
    <dbReference type="NCBI Taxonomy" id="30033"/>
    <lineage>
        <taxon>Eukaryota</taxon>
        <taxon>Metazoa</taxon>
        <taxon>Ecdysozoa</taxon>
        <taxon>Arthropoda</taxon>
        <taxon>Hexapoda</taxon>
        <taxon>Insecta</taxon>
        <taxon>Pterygota</taxon>
        <taxon>Neoptera</taxon>
        <taxon>Endopterygota</taxon>
        <taxon>Diptera</taxon>
        <taxon>Brachycera</taxon>
        <taxon>Muscomorpha</taxon>
        <taxon>Ephydroidea</taxon>
        <taxon>Drosophilidae</taxon>
        <taxon>Drosophila</taxon>
        <taxon>Sophophora</taxon>
    </lineage>
</organism>
<dbReference type="RefSeq" id="XP_017016333.1">
    <property type="nucleotide sequence ID" value="XM_017160844.3"/>
</dbReference>